<reference evidence="3 4" key="1">
    <citation type="journal article" date="2018" name="Microbes Environ.">
        <title>Comparative Genomic Insights into Endofungal Lifestyles of Two Bacterial Endosymbionts, Mycoavidus cysteinexigens and Burkholderia rhizoxinica.</title>
        <authorList>
            <person name="Sharmin D."/>
            <person name="Guo Y."/>
            <person name="Nishizawa T."/>
            <person name="Ohshima S."/>
            <person name="Sato Y."/>
            <person name="Takashima Y."/>
            <person name="Narisawa K."/>
            <person name="Ohta H."/>
        </authorList>
    </citation>
    <scope>NUCLEOTIDE SEQUENCE [LARGE SCALE GENOMIC DNA]</scope>
    <source>
        <strain evidence="3 4">B1-EB</strain>
    </source>
</reference>
<protein>
    <submittedName>
        <fullName evidence="3">Rhodanese domain-containing protein</fullName>
    </submittedName>
</protein>
<dbReference type="SUPFAM" id="SSF52821">
    <property type="entry name" value="Rhodanese/Cell cycle control phosphatase"/>
    <property type="match status" value="1"/>
</dbReference>
<dbReference type="InterPro" id="IPR036873">
    <property type="entry name" value="Rhodanese-like_dom_sf"/>
</dbReference>
<dbReference type="Pfam" id="PF00581">
    <property type="entry name" value="Rhodanese"/>
    <property type="match status" value="1"/>
</dbReference>
<keyword evidence="4" id="KW-1185">Reference proteome</keyword>
<proteinExistence type="predicted"/>
<dbReference type="PANTHER" id="PTHR11364">
    <property type="entry name" value="THIOSULFATE SULFERTANSFERASE"/>
    <property type="match status" value="1"/>
</dbReference>
<dbReference type="AlphaFoldDB" id="A0A2Z6EUL1"/>
<dbReference type="PROSITE" id="PS50206">
    <property type="entry name" value="RHODANESE_3"/>
    <property type="match status" value="1"/>
</dbReference>
<dbReference type="InterPro" id="IPR001307">
    <property type="entry name" value="Thiosulphate_STrfase_CS"/>
</dbReference>
<sequence>MSTPRYTTLISAAQLAALIASKPETIIIFDCSFDLTDDTAGKRAYNTEHLPGAHYLHLGETLSGPRTGHNGRHPLPERTTLAQALASYGLQNQHQVIVYDTQGGIFAARLW</sequence>
<dbReference type="Proteomes" id="UP000282597">
    <property type="component" value="Chromosome"/>
</dbReference>
<gene>
    <name evidence="3" type="ORF">MCB1EB_0979</name>
</gene>
<name>A0A2Z6EUL1_9BURK</name>
<dbReference type="CDD" id="cd01448">
    <property type="entry name" value="TST_Repeat_1"/>
    <property type="match status" value="1"/>
</dbReference>
<organism evidence="3 4">
    <name type="scientific">Mycoavidus cysteinexigens</name>
    <dbReference type="NCBI Taxonomy" id="1553431"/>
    <lineage>
        <taxon>Bacteria</taxon>
        <taxon>Pseudomonadati</taxon>
        <taxon>Pseudomonadota</taxon>
        <taxon>Betaproteobacteria</taxon>
        <taxon>Burkholderiales</taxon>
        <taxon>Burkholderiaceae</taxon>
        <taxon>Mycoavidus</taxon>
    </lineage>
</organism>
<keyword evidence="2" id="KW-0677">Repeat</keyword>
<dbReference type="GO" id="GO:0004792">
    <property type="term" value="F:thiosulfate-cyanide sulfurtransferase activity"/>
    <property type="evidence" value="ECO:0007669"/>
    <property type="project" value="InterPro"/>
</dbReference>
<evidence type="ECO:0000256" key="1">
    <source>
        <dbReference type="ARBA" id="ARBA00022679"/>
    </source>
</evidence>
<dbReference type="PANTHER" id="PTHR11364:SF27">
    <property type="entry name" value="SULFURTRANSFERASE"/>
    <property type="match status" value="1"/>
</dbReference>
<dbReference type="InterPro" id="IPR001763">
    <property type="entry name" value="Rhodanese-like_dom"/>
</dbReference>
<evidence type="ECO:0000256" key="2">
    <source>
        <dbReference type="ARBA" id="ARBA00022737"/>
    </source>
</evidence>
<dbReference type="Gene3D" id="3.40.250.10">
    <property type="entry name" value="Rhodanese-like domain"/>
    <property type="match status" value="1"/>
</dbReference>
<dbReference type="PROSITE" id="PS00380">
    <property type="entry name" value="RHODANESE_1"/>
    <property type="match status" value="1"/>
</dbReference>
<dbReference type="EMBL" id="AP018150">
    <property type="protein sequence ID" value="BBE09140.1"/>
    <property type="molecule type" value="Genomic_DNA"/>
</dbReference>
<dbReference type="InterPro" id="IPR045078">
    <property type="entry name" value="TST/MPST-like"/>
</dbReference>
<evidence type="ECO:0000313" key="4">
    <source>
        <dbReference type="Proteomes" id="UP000282597"/>
    </source>
</evidence>
<dbReference type="KEGG" id="mcys:MCB1EB_0979"/>
<evidence type="ECO:0000313" key="3">
    <source>
        <dbReference type="EMBL" id="BBE09140.1"/>
    </source>
</evidence>
<accession>A0A2Z6EUL1</accession>
<keyword evidence="1" id="KW-0808">Transferase</keyword>